<keyword evidence="1" id="KW-1133">Transmembrane helix</keyword>
<feature type="transmembrane region" description="Helical" evidence="1">
    <location>
        <begin position="41"/>
        <end position="63"/>
    </location>
</feature>
<dbReference type="EMBL" id="AP024545">
    <property type="protein sequence ID" value="BCT92915.1"/>
    <property type="molecule type" value="Genomic_DNA"/>
</dbReference>
<feature type="transmembrane region" description="Helical" evidence="1">
    <location>
        <begin position="161"/>
        <end position="179"/>
    </location>
</feature>
<keyword evidence="1" id="KW-0812">Transmembrane</keyword>
<name>A0ABM7Q6C2_9GAMM</name>
<dbReference type="Proteomes" id="UP000681317">
    <property type="component" value="Chromosome"/>
</dbReference>
<feature type="transmembrane region" description="Helical" evidence="1">
    <location>
        <begin position="75"/>
        <end position="93"/>
    </location>
</feature>
<organism evidence="2 3">
    <name type="scientific">Noviluteimonas caseinilytica</name>
    <dbReference type="NCBI Taxonomy" id="2675101"/>
    <lineage>
        <taxon>Bacteria</taxon>
        <taxon>Pseudomonadati</taxon>
        <taxon>Pseudomonadota</taxon>
        <taxon>Gammaproteobacteria</taxon>
        <taxon>Lysobacterales</taxon>
        <taxon>Lysobacteraceae</taxon>
        <taxon>Noviluteimonas</taxon>
    </lineage>
</organism>
<evidence type="ECO:0000256" key="1">
    <source>
        <dbReference type="SAM" id="Phobius"/>
    </source>
</evidence>
<gene>
    <name evidence="2" type="ORF">LYSCAS_19390</name>
</gene>
<feature type="transmembrane region" description="Helical" evidence="1">
    <location>
        <begin position="129"/>
        <end position="149"/>
    </location>
</feature>
<dbReference type="RefSeq" id="WP_213433873.1">
    <property type="nucleotide sequence ID" value="NZ_AP024545.1"/>
</dbReference>
<proteinExistence type="predicted"/>
<sequence length="211" mass="23497">MMELQDLQAAWQSATQKLETQTLRLAELEGHALRHRVHGRLGLVSLGQWIELAVGIAIAVWAGGYWFDHLGTPHLVAYGVAVHLYGIALIAMATTQLVKLAAIDWTQPVAQVHARVLDVRRQRIRGERVLLLVGAIAWAPLLFIGLNAIGLDVWRYQPMYVLANLAFGAVLAIAAAWAMRRWPSWLETSAVGGRLQQVERELRDAREFTQG</sequence>
<evidence type="ECO:0008006" key="4">
    <source>
        <dbReference type="Google" id="ProtNLM"/>
    </source>
</evidence>
<evidence type="ECO:0000313" key="2">
    <source>
        <dbReference type="EMBL" id="BCT92915.1"/>
    </source>
</evidence>
<reference evidence="2 3" key="1">
    <citation type="submission" date="2021-03" db="EMBL/GenBank/DDBJ databases">
        <title>Complete Genome Sequences of Two Lysobacter Strains Isolated from Sea Water (Lysobacter caseinilyticus) and Soil (Lysobacter helvus) in South Korea.</title>
        <authorList>
            <person name="Watanabe Y."/>
            <person name="Arakawa K."/>
        </authorList>
    </citation>
    <scope>NUCLEOTIDE SEQUENCE [LARGE SCALE GENOMIC DNA]</scope>
    <source>
        <strain evidence="2 3">KVB24</strain>
    </source>
</reference>
<keyword evidence="1" id="KW-0472">Membrane</keyword>
<evidence type="ECO:0000313" key="3">
    <source>
        <dbReference type="Proteomes" id="UP000681317"/>
    </source>
</evidence>
<accession>A0ABM7Q6C2</accession>
<keyword evidence="3" id="KW-1185">Reference proteome</keyword>
<protein>
    <recommendedName>
        <fullName evidence="4">Serine/threonine protein kinase</fullName>
    </recommendedName>
</protein>